<dbReference type="STRING" id="33528.ENSGAFP00000019872"/>
<feature type="transmembrane region" description="Helical" evidence="2">
    <location>
        <begin position="522"/>
        <end position="538"/>
    </location>
</feature>
<feature type="region of interest" description="Disordered" evidence="1">
    <location>
        <begin position="301"/>
        <end position="322"/>
    </location>
</feature>
<gene>
    <name evidence="4" type="ORF">CCH79_00014389</name>
</gene>
<keyword evidence="5" id="KW-1185">Reference proteome</keyword>
<organism evidence="4 5">
    <name type="scientific">Gambusia affinis</name>
    <name type="common">Western mosquitofish</name>
    <name type="synonym">Heterandria affinis</name>
    <dbReference type="NCBI Taxonomy" id="33528"/>
    <lineage>
        <taxon>Eukaryota</taxon>
        <taxon>Metazoa</taxon>
        <taxon>Chordata</taxon>
        <taxon>Craniata</taxon>
        <taxon>Vertebrata</taxon>
        <taxon>Euteleostomi</taxon>
        <taxon>Actinopterygii</taxon>
        <taxon>Neopterygii</taxon>
        <taxon>Teleostei</taxon>
        <taxon>Neoteleostei</taxon>
        <taxon>Acanthomorphata</taxon>
        <taxon>Ovalentaria</taxon>
        <taxon>Atherinomorphae</taxon>
        <taxon>Cyprinodontiformes</taxon>
        <taxon>Poeciliidae</taxon>
        <taxon>Poeciliinae</taxon>
        <taxon>Gambusia</taxon>
    </lineage>
</organism>
<keyword evidence="2" id="KW-1133">Transmembrane helix</keyword>
<dbReference type="Pfam" id="PF02893">
    <property type="entry name" value="GRAM"/>
    <property type="match status" value="1"/>
</dbReference>
<evidence type="ECO:0000313" key="5">
    <source>
        <dbReference type="Proteomes" id="UP000250572"/>
    </source>
</evidence>
<keyword evidence="2" id="KW-0472">Membrane</keyword>
<evidence type="ECO:0000313" key="4">
    <source>
        <dbReference type="EMBL" id="PWA14666.1"/>
    </source>
</evidence>
<dbReference type="Proteomes" id="UP000250572">
    <property type="component" value="Unassembled WGS sequence"/>
</dbReference>
<feature type="transmembrane region" description="Helical" evidence="2">
    <location>
        <begin position="432"/>
        <end position="452"/>
    </location>
</feature>
<dbReference type="SMART" id="SM00568">
    <property type="entry name" value="GRAM"/>
    <property type="match status" value="1"/>
</dbReference>
<name>A0A315UT13_GAMAF</name>
<dbReference type="InterPro" id="IPR037845">
    <property type="entry name" value="GRAMDC4_PH-GRAM"/>
</dbReference>
<reference evidence="4 5" key="1">
    <citation type="journal article" date="2018" name="G3 (Bethesda)">
        <title>A High-Quality Reference Genome for the Invasive Mosquitofish Gambusia affinis Using a Chicago Library.</title>
        <authorList>
            <person name="Hoffberg S.L."/>
            <person name="Troendle N.J."/>
            <person name="Glenn T.C."/>
            <person name="Mahmud O."/>
            <person name="Louha S."/>
            <person name="Chalopin D."/>
            <person name="Bennetzen J.L."/>
            <person name="Mauricio R."/>
        </authorList>
    </citation>
    <scope>NUCLEOTIDE SEQUENCE [LARGE SCALE GENOMIC DNA]</scope>
    <source>
        <strain evidence="4">NE01/NJP1002.9</strain>
        <tissue evidence="4">Muscle</tissue>
    </source>
</reference>
<dbReference type="AlphaFoldDB" id="A0A315UT13"/>
<dbReference type="InterPro" id="IPR037847">
    <property type="entry name" value="GRAMDC4"/>
</dbReference>
<evidence type="ECO:0000256" key="2">
    <source>
        <dbReference type="SAM" id="Phobius"/>
    </source>
</evidence>
<evidence type="ECO:0000256" key="1">
    <source>
        <dbReference type="SAM" id="MobiDB-lite"/>
    </source>
</evidence>
<keyword evidence="2" id="KW-0812">Transmembrane</keyword>
<dbReference type="PANTHER" id="PTHR37402:SF1">
    <property type="entry name" value="GRAM DOMAIN-CONTAINING PROTEIN 4"/>
    <property type="match status" value="1"/>
</dbReference>
<feature type="domain" description="GRAM" evidence="3">
    <location>
        <begin position="635"/>
        <end position="715"/>
    </location>
</feature>
<proteinExistence type="predicted"/>
<accession>A0A315UT13</accession>
<protein>
    <recommendedName>
        <fullName evidence="3">GRAM domain-containing protein</fullName>
    </recommendedName>
</protein>
<dbReference type="PANTHER" id="PTHR37402">
    <property type="entry name" value="GRAM DOMAIN-CONTAINING PROTEIN 4"/>
    <property type="match status" value="1"/>
</dbReference>
<comment type="caution">
    <text evidence="4">The sequence shown here is derived from an EMBL/GenBank/DDBJ whole genome shotgun (WGS) entry which is preliminary data.</text>
</comment>
<dbReference type="GO" id="GO:0006915">
    <property type="term" value="P:apoptotic process"/>
    <property type="evidence" value="ECO:0007669"/>
    <property type="project" value="InterPro"/>
</dbReference>
<dbReference type="InterPro" id="IPR004182">
    <property type="entry name" value="GRAM"/>
</dbReference>
<dbReference type="EMBL" id="NHOQ01002778">
    <property type="protein sequence ID" value="PWA14666.1"/>
    <property type="molecule type" value="Genomic_DNA"/>
</dbReference>
<dbReference type="InterPro" id="IPR011993">
    <property type="entry name" value="PH-like_dom_sf"/>
</dbReference>
<dbReference type="Gene3D" id="2.30.29.30">
    <property type="entry name" value="Pleckstrin-homology domain (PH domain)/Phosphotyrosine-binding domain (PTB)"/>
    <property type="match status" value="1"/>
</dbReference>
<evidence type="ECO:0000259" key="3">
    <source>
        <dbReference type="SMART" id="SM00568"/>
    </source>
</evidence>
<sequence>MAAAVQDFQRSESERLSEVKVRVVLRCVMDCEPSPPTYTHFPFVPVYLMEIERDAEGVSVRRFKLGSGSMRCPSRCPTSNWAWGNMPEHKLDYCIMEITENKLRILGKALKARLSGSMGVVDDCQSKCPSTGSVTSLHDGLYGSSPPAASLTLWMRLKCSSELGGTFELFLEQKETKQREAMAQFLDKPKAATLPSRSCTSVPGSGQLQRRMGMCKLEDCTFDSFELLYSGAVDKIKSHKSNFNLSNDVKPNEETKASYVSKKEELRKLREETNVDSLRQELERERSKRLDLEQKMNEVLRTRLEDSPPQPPRKQQSPSKNGTVPPLTCLLCFLCVLAEKQQKEVWSSRLQKWLYERFGVYIEDFRFQPEESTVETEEPLSAKRLTENMRRLKRGARPVTNFLRNLSALSNWHSVYTSAIAFIIYMNAAWHGWAIPMFLFLAILRLSLNYLIARGWRIQWSIVPEVSEPMEPPKEDLTVSEKFQLVLDVAQKAQNIFGKMADVLEKIKNLFMWVQPDSTRKLYICLWVAFIVSCVLPYKLMGFMMGVYAGIKFFIIDFLFKSCPKLRDKYDTPYIVWNSLPTDPQLKERTNATVSRRLSCIEKVQPVVSRSSLATVPSGMSREDDAGRSHSTKKGPFHEIFNLPETERPLAVCENGWRCCLINRDRKMPTDYIRNGVLYVTENYLCFESSSSKSSSSKKNKVIKLVDITDIQKYKVLSVLPGSGMGISIATPSTQKPLVFGAMIHRDEAFETIFTQYMKIVTTSKPPASTEL</sequence>
<feature type="region of interest" description="Disordered" evidence="1">
    <location>
        <begin position="614"/>
        <end position="633"/>
    </location>
</feature>
<dbReference type="GO" id="GO:0034164">
    <property type="term" value="P:negative regulation of toll-like receptor 9 signaling pathway"/>
    <property type="evidence" value="ECO:0007669"/>
    <property type="project" value="TreeGrafter"/>
</dbReference>
<dbReference type="CDD" id="cd13221">
    <property type="entry name" value="PH-GRAM_GRAMDC4"/>
    <property type="match status" value="1"/>
</dbReference>